<dbReference type="EMBL" id="JAUIQD010000003">
    <property type="protein sequence ID" value="KAK3356303.1"/>
    <property type="molecule type" value="Genomic_DNA"/>
</dbReference>
<feature type="region of interest" description="Disordered" evidence="1">
    <location>
        <begin position="83"/>
        <end position="163"/>
    </location>
</feature>
<dbReference type="Proteomes" id="UP001275084">
    <property type="component" value="Unassembled WGS sequence"/>
</dbReference>
<sequence>MPVSAPKELVDIATIINAPDHKLRAVVNALCTRDLELRGRVAKGLGVVAKREEIVLAKLRLYDAQQAPPAKMPVVRTLFPALSSSKSDRKPVTPPRSKAQRQRKSEGAALAAESKPLKRIKSEPEVKPVVKPSTWDRQQAAKPEDEAVYHSEQEHPYSDFDTPENREESLWTFFYECCGEDGTSRGCVRGKHVEWTHGAAVGTRWAR</sequence>
<evidence type="ECO:0000313" key="2">
    <source>
        <dbReference type="EMBL" id="KAK3356303.1"/>
    </source>
</evidence>
<reference evidence="2" key="1">
    <citation type="journal article" date="2023" name="Mol. Phylogenet. Evol.">
        <title>Genome-scale phylogeny and comparative genomics of the fungal order Sordariales.</title>
        <authorList>
            <person name="Hensen N."/>
            <person name="Bonometti L."/>
            <person name="Westerberg I."/>
            <person name="Brannstrom I.O."/>
            <person name="Guillou S."/>
            <person name="Cros-Aarteil S."/>
            <person name="Calhoun S."/>
            <person name="Haridas S."/>
            <person name="Kuo A."/>
            <person name="Mondo S."/>
            <person name="Pangilinan J."/>
            <person name="Riley R."/>
            <person name="LaButti K."/>
            <person name="Andreopoulos B."/>
            <person name="Lipzen A."/>
            <person name="Chen C."/>
            <person name="Yan M."/>
            <person name="Daum C."/>
            <person name="Ng V."/>
            <person name="Clum A."/>
            <person name="Steindorff A."/>
            <person name="Ohm R.A."/>
            <person name="Martin F."/>
            <person name="Silar P."/>
            <person name="Natvig D.O."/>
            <person name="Lalanne C."/>
            <person name="Gautier V."/>
            <person name="Ament-Velasquez S.L."/>
            <person name="Kruys A."/>
            <person name="Hutchinson M.I."/>
            <person name="Powell A.J."/>
            <person name="Barry K."/>
            <person name="Miller A.N."/>
            <person name="Grigoriev I.V."/>
            <person name="Debuchy R."/>
            <person name="Gladieux P."/>
            <person name="Hiltunen Thoren M."/>
            <person name="Johannesson H."/>
        </authorList>
    </citation>
    <scope>NUCLEOTIDE SEQUENCE</scope>
    <source>
        <strain evidence="2">CBS 955.72</strain>
    </source>
</reference>
<reference evidence="2" key="2">
    <citation type="submission" date="2023-06" db="EMBL/GenBank/DDBJ databases">
        <authorList>
            <consortium name="Lawrence Berkeley National Laboratory"/>
            <person name="Haridas S."/>
            <person name="Hensen N."/>
            <person name="Bonometti L."/>
            <person name="Westerberg I."/>
            <person name="Brannstrom I.O."/>
            <person name="Guillou S."/>
            <person name="Cros-Aarteil S."/>
            <person name="Calhoun S."/>
            <person name="Kuo A."/>
            <person name="Mondo S."/>
            <person name="Pangilinan J."/>
            <person name="Riley R."/>
            <person name="Labutti K."/>
            <person name="Andreopoulos B."/>
            <person name="Lipzen A."/>
            <person name="Chen C."/>
            <person name="Yanf M."/>
            <person name="Daum C."/>
            <person name="Ng V."/>
            <person name="Clum A."/>
            <person name="Steindorff A."/>
            <person name="Ohm R."/>
            <person name="Martin F."/>
            <person name="Silar P."/>
            <person name="Natvig D."/>
            <person name="Lalanne C."/>
            <person name="Gautier V."/>
            <person name="Ament-Velasquez S.L."/>
            <person name="Kruys A."/>
            <person name="Hutchinson M.I."/>
            <person name="Powell A.J."/>
            <person name="Barry K."/>
            <person name="Miller A.N."/>
            <person name="Grigoriev I.V."/>
            <person name="Debuchy R."/>
            <person name="Gladieux P."/>
            <person name="Thoren M.H."/>
            <person name="Johannesson H."/>
        </authorList>
    </citation>
    <scope>NUCLEOTIDE SEQUENCE</scope>
    <source>
        <strain evidence="2">CBS 955.72</strain>
    </source>
</reference>
<organism evidence="2 3">
    <name type="scientific">Lasiosphaeria hispida</name>
    <dbReference type="NCBI Taxonomy" id="260671"/>
    <lineage>
        <taxon>Eukaryota</taxon>
        <taxon>Fungi</taxon>
        <taxon>Dikarya</taxon>
        <taxon>Ascomycota</taxon>
        <taxon>Pezizomycotina</taxon>
        <taxon>Sordariomycetes</taxon>
        <taxon>Sordariomycetidae</taxon>
        <taxon>Sordariales</taxon>
        <taxon>Lasiosphaeriaceae</taxon>
        <taxon>Lasiosphaeria</taxon>
    </lineage>
</organism>
<feature type="compositionally biased region" description="Basic and acidic residues" evidence="1">
    <location>
        <begin position="142"/>
        <end position="163"/>
    </location>
</feature>
<protein>
    <submittedName>
        <fullName evidence="2">Uncharacterized protein</fullName>
    </submittedName>
</protein>
<accession>A0AAJ0HKL7</accession>
<proteinExistence type="predicted"/>
<evidence type="ECO:0000313" key="3">
    <source>
        <dbReference type="Proteomes" id="UP001275084"/>
    </source>
</evidence>
<keyword evidence="3" id="KW-1185">Reference proteome</keyword>
<name>A0AAJ0HKL7_9PEZI</name>
<dbReference type="AlphaFoldDB" id="A0AAJ0HKL7"/>
<evidence type="ECO:0000256" key="1">
    <source>
        <dbReference type="SAM" id="MobiDB-lite"/>
    </source>
</evidence>
<comment type="caution">
    <text evidence="2">The sequence shown here is derived from an EMBL/GenBank/DDBJ whole genome shotgun (WGS) entry which is preliminary data.</text>
</comment>
<gene>
    <name evidence="2" type="ORF">B0T25DRAFT_602680</name>
</gene>